<accession>A0A068NY92</accession>
<dbReference type="Gene3D" id="2.170.16.10">
    <property type="entry name" value="Hedgehog/Intein (Hint) domain"/>
    <property type="match status" value="1"/>
</dbReference>
<evidence type="ECO:0000313" key="3">
    <source>
        <dbReference type="Proteomes" id="UP000027982"/>
    </source>
</evidence>
<dbReference type="STRING" id="661478.OP10G_3391"/>
<reference evidence="2 3" key="1">
    <citation type="journal article" date="2014" name="PLoS ONE">
        <title>The first complete genome sequence of the class fimbriimonadia in the phylum armatimonadetes.</title>
        <authorList>
            <person name="Hu Z.Y."/>
            <person name="Wang Y.Z."/>
            <person name="Im W.T."/>
            <person name="Wang S.Y."/>
            <person name="Zhao G.P."/>
            <person name="Zheng H.J."/>
            <person name="Quan Z.X."/>
        </authorList>
    </citation>
    <scope>NUCLEOTIDE SEQUENCE [LARGE SCALE GENOMIC DNA]</scope>
    <source>
        <strain evidence="2">Gsoil 348</strain>
    </source>
</reference>
<dbReference type="Proteomes" id="UP000027982">
    <property type="component" value="Chromosome"/>
</dbReference>
<evidence type="ECO:0000313" key="2">
    <source>
        <dbReference type="EMBL" id="AIE86759.1"/>
    </source>
</evidence>
<dbReference type="InterPro" id="IPR036844">
    <property type="entry name" value="Hint_dom_sf"/>
</dbReference>
<dbReference type="KEGG" id="fgi:OP10G_3391"/>
<organism evidence="2 3">
    <name type="scientific">Fimbriimonas ginsengisoli Gsoil 348</name>
    <dbReference type="NCBI Taxonomy" id="661478"/>
    <lineage>
        <taxon>Bacteria</taxon>
        <taxon>Bacillati</taxon>
        <taxon>Armatimonadota</taxon>
        <taxon>Fimbriimonadia</taxon>
        <taxon>Fimbriimonadales</taxon>
        <taxon>Fimbriimonadaceae</taxon>
        <taxon>Fimbriimonas</taxon>
    </lineage>
</organism>
<sequence>MKTLDPRVDLELIRMLLLVSNKGPNRYPALHASLESAAQTGPTASDARDVASITSIGLDPVGRATASGFHQTIGGSLIAGVSLFVFDDGSSEILALGVVTQVCSETAFVVAPPAKRPLTDRLRGLLFYHSQNSPTETPRFGVLAHTPKDLSPLPLPDPKDLTTLPHGVAEGSHITLADGRHELIETILPGARLASGRAGVSFEVVSRSTHLIDWVGGCYRIKTHTNRTLHAGSDHPVLTSAGPVIAKDLKSGDEILSQEGPAWVLSAVPKESPYPFHDLILAERSGETPTFIANGFIVGDETLALSQHQQISYSAEYMLPRLPESMHPDYLAALADSKRHPHA</sequence>
<feature type="domain" description="Hint" evidence="1">
    <location>
        <begin position="165"/>
        <end position="259"/>
    </location>
</feature>
<dbReference type="EMBL" id="CP007139">
    <property type="protein sequence ID" value="AIE86759.1"/>
    <property type="molecule type" value="Genomic_DNA"/>
</dbReference>
<protein>
    <recommendedName>
        <fullName evidence="1">Hint domain-containing protein</fullName>
    </recommendedName>
</protein>
<dbReference type="AlphaFoldDB" id="A0A068NY92"/>
<dbReference type="SMART" id="SM00306">
    <property type="entry name" value="HintN"/>
    <property type="match status" value="1"/>
</dbReference>
<evidence type="ECO:0000259" key="1">
    <source>
        <dbReference type="SMART" id="SM00306"/>
    </source>
</evidence>
<proteinExistence type="predicted"/>
<dbReference type="HOGENOM" id="CLU_808332_0_0_0"/>
<keyword evidence="3" id="KW-1185">Reference proteome</keyword>
<dbReference type="RefSeq" id="WP_144241202.1">
    <property type="nucleotide sequence ID" value="NZ_CP007139.1"/>
</dbReference>
<gene>
    <name evidence="2" type="ORF">OP10G_3391</name>
</gene>
<name>A0A068NY92_FIMGI</name>
<dbReference type="SUPFAM" id="SSF51294">
    <property type="entry name" value="Hedgehog/intein (Hint) domain"/>
    <property type="match status" value="1"/>
</dbReference>
<dbReference type="InterPro" id="IPR003587">
    <property type="entry name" value="Hint_dom_N"/>
</dbReference>